<organism evidence="2 3">
    <name type="scientific">Trichoderma guizhouense</name>
    <dbReference type="NCBI Taxonomy" id="1491466"/>
    <lineage>
        <taxon>Eukaryota</taxon>
        <taxon>Fungi</taxon>
        <taxon>Dikarya</taxon>
        <taxon>Ascomycota</taxon>
        <taxon>Pezizomycotina</taxon>
        <taxon>Sordariomycetes</taxon>
        <taxon>Hypocreomycetidae</taxon>
        <taxon>Hypocreales</taxon>
        <taxon>Hypocreaceae</taxon>
        <taxon>Trichoderma</taxon>
    </lineage>
</organism>
<dbReference type="AlphaFoldDB" id="A0A1T3C4L2"/>
<accession>A0A1T3C4L2</accession>
<evidence type="ECO:0008006" key="4">
    <source>
        <dbReference type="Google" id="ProtNLM"/>
    </source>
</evidence>
<dbReference type="Gene3D" id="2.60.20.10">
    <property type="entry name" value="Crystallins"/>
    <property type="match status" value="1"/>
</dbReference>
<feature type="chain" id="PRO_5012074823" description="SSCRP protein" evidence="1">
    <location>
        <begin position="20"/>
        <end position="119"/>
    </location>
</feature>
<proteinExistence type="predicted"/>
<feature type="signal peptide" evidence="1">
    <location>
        <begin position="1"/>
        <end position="19"/>
    </location>
</feature>
<keyword evidence="3" id="KW-1185">Reference proteome</keyword>
<name>A0A1T3C4L2_9HYPO</name>
<dbReference type="Proteomes" id="UP000191004">
    <property type="component" value="Unassembled WGS sequence"/>
</dbReference>
<protein>
    <recommendedName>
        <fullName evidence="4">SSCRP protein</fullName>
    </recommendedName>
</protein>
<dbReference type="InterPro" id="IPR011024">
    <property type="entry name" value="G_crystallin-like"/>
</dbReference>
<evidence type="ECO:0000313" key="3">
    <source>
        <dbReference type="Proteomes" id="UP000191004"/>
    </source>
</evidence>
<evidence type="ECO:0000256" key="1">
    <source>
        <dbReference type="SAM" id="SignalP"/>
    </source>
</evidence>
<dbReference type="OrthoDB" id="2910287at2759"/>
<sequence>MRFSEIFTFVACLATTAMAGADDKTPKASPSVYVCEHVGFGGLCRHLGAPLDSCQNVPADLNHKLSAVRPNLAAGVCRFYDDFNCQGNSFISTYPGVSDIVSIHPAFNDKIISFKCTGI</sequence>
<comment type="caution">
    <text evidence="2">The sequence shown here is derived from an EMBL/GenBank/DDBJ whole genome shotgun (WGS) entry which is preliminary data.</text>
</comment>
<gene>
    <name evidence="2" type="ORF">A0O28_0112640</name>
</gene>
<reference evidence="2 3" key="1">
    <citation type="submission" date="2016-04" db="EMBL/GenBank/DDBJ databases">
        <title>Multiple horizontal gene transfer events from other fungi enriched the ability of the initially mycotrophic fungus Trichoderma (Ascomycota) to feed on dead plant biomass.</title>
        <authorList>
            <person name="Atanasova L."/>
            <person name="Chenthamara K."/>
            <person name="Zhang J."/>
            <person name="Grujic M."/>
            <person name="Henrissat B."/>
            <person name="Kuo A."/>
            <person name="Aertz A."/>
            <person name="Salamov A."/>
            <person name="Lipzen A."/>
            <person name="Labutti K."/>
            <person name="Barry K."/>
            <person name="Miao Y."/>
            <person name="Rahimi M.J."/>
            <person name="Shen Q."/>
            <person name="Grigoriev I.V."/>
            <person name="Kubicek C.P."/>
            <person name="Druzhinina I.S."/>
        </authorList>
    </citation>
    <scope>NUCLEOTIDE SEQUENCE [LARGE SCALE GENOMIC DNA]</scope>
    <source>
        <strain evidence="2 3">NJAU 4742</strain>
    </source>
</reference>
<dbReference type="EMBL" id="LVVK01000035">
    <property type="protein sequence ID" value="OPB35941.1"/>
    <property type="molecule type" value="Genomic_DNA"/>
</dbReference>
<dbReference type="SUPFAM" id="SSF49695">
    <property type="entry name" value="gamma-Crystallin-like"/>
    <property type="match status" value="1"/>
</dbReference>
<keyword evidence="1" id="KW-0732">Signal</keyword>
<evidence type="ECO:0000313" key="2">
    <source>
        <dbReference type="EMBL" id="OPB35941.1"/>
    </source>
</evidence>